<evidence type="ECO:0000313" key="2">
    <source>
        <dbReference type="Proteomes" id="UP000005226"/>
    </source>
</evidence>
<accession>A0A674NCZ0</accession>
<keyword evidence="2" id="KW-1185">Reference proteome</keyword>
<reference evidence="1" key="3">
    <citation type="submission" date="2025-09" db="UniProtKB">
        <authorList>
            <consortium name="Ensembl"/>
        </authorList>
    </citation>
    <scope>IDENTIFICATION</scope>
</reference>
<dbReference type="Proteomes" id="UP000005226">
    <property type="component" value="Chromosome 6"/>
</dbReference>
<sequence>TFHTARLSVESCAANVGRSDAASFTQRAEASSAEPSYLLSSTQQKVLHGRKKKTPQVSLPHTTVATVTGAGAHSLWVAVLLGVGAGRPREPRQRLMSYASCGESTHRSISICFCASPWLSPLPQVEKNGGVHRTMRESELGGGRGGCTCASVCV</sequence>
<organism evidence="1 2">
    <name type="scientific">Takifugu rubripes</name>
    <name type="common">Japanese pufferfish</name>
    <name type="synonym">Fugu rubripes</name>
    <dbReference type="NCBI Taxonomy" id="31033"/>
    <lineage>
        <taxon>Eukaryota</taxon>
        <taxon>Metazoa</taxon>
        <taxon>Chordata</taxon>
        <taxon>Craniata</taxon>
        <taxon>Vertebrata</taxon>
        <taxon>Euteleostomi</taxon>
        <taxon>Actinopterygii</taxon>
        <taxon>Neopterygii</taxon>
        <taxon>Teleostei</taxon>
        <taxon>Neoteleostei</taxon>
        <taxon>Acanthomorphata</taxon>
        <taxon>Eupercaria</taxon>
        <taxon>Tetraodontiformes</taxon>
        <taxon>Tetradontoidea</taxon>
        <taxon>Tetraodontidae</taxon>
        <taxon>Takifugu</taxon>
    </lineage>
</organism>
<dbReference type="Ensembl" id="ENSTRUT00000081861.1">
    <property type="protein sequence ID" value="ENSTRUP00000071061.1"/>
    <property type="gene ID" value="ENSTRUG00000026785.1"/>
</dbReference>
<protein>
    <submittedName>
        <fullName evidence="1">Uncharacterized protein</fullName>
    </submittedName>
</protein>
<name>A0A674NCZ0_TAKRU</name>
<reference evidence="1" key="2">
    <citation type="submission" date="2025-08" db="UniProtKB">
        <authorList>
            <consortium name="Ensembl"/>
        </authorList>
    </citation>
    <scope>IDENTIFICATION</scope>
</reference>
<reference evidence="1 2" key="1">
    <citation type="journal article" date="2011" name="Genome Biol. Evol.">
        <title>Integration of the genetic map and genome assembly of fugu facilitates insights into distinct features of genome evolution in teleosts and mammals.</title>
        <authorList>
            <person name="Kai W."/>
            <person name="Kikuchi K."/>
            <person name="Tohari S."/>
            <person name="Chew A.K."/>
            <person name="Tay A."/>
            <person name="Fujiwara A."/>
            <person name="Hosoya S."/>
            <person name="Suetake H."/>
            <person name="Naruse K."/>
            <person name="Brenner S."/>
            <person name="Suzuki Y."/>
            <person name="Venkatesh B."/>
        </authorList>
    </citation>
    <scope>NUCLEOTIDE SEQUENCE [LARGE SCALE GENOMIC DNA]</scope>
</reference>
<dbReference type="InParanoid" id="A0A674NCZ0"/>
<evidence type="ECO:0000313" key="1">
    <source>
        <dbReference type="Ensembl" id="ENSTRUP00000071061.1"/>
    </source>
</evidence>
<dbReference type="AlphaFoldDB" id="A0A674NCZ0"/>
<proteinExistence type="predicted"/>